<reference evidence="2" key="1">
    <citation type="submission" date="2015-04" db="UniProtKB">
        <authorList>
            <consortium name="EnsemblPlants"/>
        </authorList>
    </citation>
    <scope>IDENTIFICATION</scope>
</reference>
<name>A0A0E0M1K3_ORYPU</name>
<feature type="region of interest" description="Disordered" evidence="1">
    <location>
        <begin position="1"/>
        <end position="40"/>
    </location>
</feature>
<dbReference type="GO" id="GO:0005198">
    <property type="term" value="F:structural molecule activity"/>
    <property type="evidence" value="ECO:0007669"/>
    <property type="project" value="InterPro"/>
</dbReference>
<evidence type="ECO:0000256" key="1">
    <source>
        <dbReference type="SAM" id="MobiDB-lite"/>
    </source>
</evidence>
<accession>A0A0E0M1K3</accession>
<dbReference type="EnsemblPlants" id="OPUNC09G09800.1">
    <property type="protein sequence ID" value="OPUNC09G09800.1"/>
    <property type="gene ID" value="OPUNC09G09800"/>
</dbReference>
<protein>
    <submittedName>
        <fullName evidence="2">Uncharacterized protein</fullName>
    </submittedName>
</protein>
<evidence type="ECO:0000313" key="3">
    <source>
        <dbReference type="Proteomes" id="UP000026962"/>
    </source>
</evidence>
<sequence length="191" mass="20106">MVVVAHDEDRGSELAAASEEDGYSTSGTDDDDDVDLHGRHGPASSGLRWVPYAAAVSAVRALLGASHDDLRLRAHQLSRSLTAVFFSFAGASAGLGPEGAVLVCADVPPLGPALRDAQRAMMRVAVKEADHGACDCYYDAVRGVMRLLVGDAGLSRSAFSSHWVFFSNIEFQSRFRGYNPPPAVAAASALS</sequence>
<dbReference type="STRING" id="4537.A0A0E0M1K3"/>
<feature type="compositionally biased region" description="Basic and acidic residues" evidence="1">
    <location>
        <begin position="1"/>
        <end position="12"/>
    </location>
</feature>
<proteinExistence type="predicted"/>
<dbReference type="Gramene" id="OPUNC09G09800.1">
    <property type="protein sequence ID" value="OPUNC09G09800.1"/>
    <property type="gene ID" value="OPUNC09G09800"/>
</dbReference>
<dbReference type="Pfam" id="PF00721">
    <property type="entry name" value="TMV_coat"/>
    <property type="match status" value="1"/>
</dbReference>
<keyword evidence="3" id="KW-1185">Reference proteome</keyword>
<feature type="compositionally biased region" description="Acidic residues" evidence="1">
    <location>
        <begin position="18"/>
        <end position="34"/>
    </location>
</feature>
<dbReference type="HOGENOM" id="CLU_122587_0_0_1"/>
<dbReference type="Proteomes" id="UP000026962">
    <property type="component" value="Chromosome 9"/>
</dbReference>
<dbReference type="InterPro" id="IPR001337">
    <property type="entry name" value="TMV-like_coat"/>
</dbReference>
<dbReference type="AlphaFoldDB" id="A0A0E0M1K3"/>
<reference evidence="2" key="2">
    <citation type="submission" date="2018-05" db="EMBL/GenBank/DDBJ databases">
        <title>OpunRS2 (Oryza punctata Reference Sequence Version 2).</title>
        <authorList>
            <person name="Zhang J."/>
            <person name="Kudrna D."/>
            <person name="Lee S."/>
            <person name="Talag J."/>
            <person name="Welchert J."/>
            <person name="Wing R.A."/>
        </authorList>
    </citation>
    <scope>NUCLEOTIDE SEQUENCE [LARGE SCALE GENOMIC DNA]</scope>
</reference>
<dbReference type="eggNOG" id="ENOG502R8H3">
    <property type="taxonomic scope" value="Eukaryota"/>
</dbReference>
<evidence type="ECO:0000313" key="2">
    <source>
        <dbReference type="EnsemblPlants" id="OPUNC09G09800.1"/>
    </source>
</evidence>
<organism evidence="2">
    <name type="scientific">Oryza punctata</name>
    <name type="common">Red rice</name>
    <dbReference type="NCBI Taxonomy" id="4537"/>
    <lineage>
        <taxon>Eukaryota</taxon>
        <taxon>Viridiplantae</taxon>
        <taxon>Streptophyta</taxon>
        <taxon>Embryophyta</taxon>
        <taxon>Tracheophyta</taxon>
        <taxon>Spermatophyta</taxon>
        <taxon>Magnoliopsida</taxon>
        <taxon>Liliopsida</taxon>
        <taxon>Poales</taxon>
        <taxon>Poaceae</taxon>
        <taxon>BOP clade</taxon>
        <taxon>Oryzoideae</taxon>
        <taxon>Oryzeae</taxon>
        <taxon>Oryzinae</taxon>
        <taxon>Oryza</taxon>
    </lineage>
</organism>